<keyword evidence="2" id="KW-1185">Reference proteome</keyword>
<sequence length="332" mass="34282">MTRRVRLLPTAAAATLAVAVVSVGVLLGAGRPVTAGLTRRGVSPDHPVALVGGPDSRIVGPDDLTVGDGNPWQFFQFLVKLMRVDVVRGVEDVNLVCGGALLRPNKVLTAAHCIGGTRGVRVGDAVQVGGLTIGSGFTAFISEVAIHPRYTDSEQGFDMAVLTIGNPPTTALYNTGNVRKAGVNKEAAALAATTPLTIAGWGNVSGRGGRTLSTTLRQVASRTTDWAACRADADRNAGSLPANAEDLLVCASSAGATSTCAGDSGSPLFLRSRGAGSDRPTVKVVGVMSFGYGSPLDACPPGSPSFYTRVDTNVDWIFSHLDGGWRGWERAP</sequence>
<gene>
    <name evidence="1" type="ORF">I4F81_004109</name>
</gene>
<evidence type="ECO:0000313" key="1">
    <source>
        <dbReference type="EMBL" id="KAK1861525.1"/>
    </source>
</evidence>
<reference evidence="1" key="1">
    <citation type="submission" date="2019-11" db="EMBL/GenBank/DDBJ databases">
        <title>Nori genome reveals adaptations in red seaweeds to the harsh intertidal environment.</title>
        <authorList>
            <person name="Wang D."/>
            <person name="Mao Y."/>
        </authorList>
    </citation>
    <scope>NUCLEOTIDE SEQUENCE</scope>
    <source>
        <tissue evidence="1">Gametophyte</tissue>
    </source>
</reference>
<organism evidence="1 2">
    <name type="scientific">Pyropia yezoensis</name>
    <name type="common">Susabi-nori</name>
    <name type="synonym">Porphyra yezoensis</name>
    <dbReference type="NCBI Taxonomy" id="2788"/>
    <lineage>
        <taxon>Eukaryota</taxon>
        <taxon>Rhodophyta</taxon>
        <taxon>Bangiophyceae</taxon>
        <taxon>Bangiales</taxon>
        <taxon>Bangiaceae</taxon>
        <taxon>Pyropia</taxon>
    </lineage>
</organism>
<name>A0ACC3BU87_PYRYE</name>
<comment type="caution">
    <text evidence="1">The sequence shown here is derived from an EMBL/GenBank/DDBJ whole genome shotgun (WGS) entry which is preliminary data.</text>
</comment>
<accession>A0ACC3BU87</accession>
<evidence type="ECO:0000313" key="2">
    <source>
        <dbReference type="Proteomes" id="UP000798662"/>
    </source>
</evidence>
<dbReference type="EMBL" id="CM020618">
    <property type="protein sequence ID" value="KAK1861525.1"/>
    <property type="molecule type" value="Genomic_DNA"/>
</dbReference>
<protein>
    <submittedName>
        <fullName evidence="1">Uncharacterized protein</fullName>
    </submittedName>
</protein>
<dbReference type="Proteomes" id="UP000798662">
    <property type="component" value="Chromosome 1"/>
</dbReference>
<proteinExistence type="predicted"/>